<sequence length="187" mass="21310">MSEIKKWETLKSEPVFTHKWYKLRRDEVRLPDGSIIDDYFVSVRAEVAIVFPVTADEQVIFVRQYKHGIQEIVLELPGGVFNSDKEPAEEAALRELREETGYTSTQITRLSTVFDNPTKDTNRIHLFLAQQVEQTHEQHLDATENIVIEKIPLAEVPGKILTGEICVAGSIAITFLALQHLQKITIK</sequence>
<feature type="domain" description="Nudix hydrolase" evidence="8">
    <location>
        <begin position="42"/>
        <end position="179"/>
    </location>
</feature>
<evidence type="ECO:0000256" key="3">
    <source>
        <dbReference type="ARBA" id="ARBA00007275"/>
    </source>
</evidence>
<gene>
    <name evidence="9" type="ORF">GXP67_24700</name>
</gene>
<dbReference type="RefSeq" id="WP_162445605.1">
    <property type="nucleotide sequence ID" value="NZ_CP048222.1"/>
</dbReference>
<evidence type="ECO:0000313" key="9">
    <source>
        <dbReference type="EMBL" id="QHT69618.1"/>
    </source>
</evidence>
<dbReference type="InterPro" id="IPR000086">
    <property type="entry name" value="NUDIX_hydrolase_dom"/>
</dbReference>
<dbReference type="KEGG" id="rhoz:GXP67_24700"/>
<proteinExistence type="inferred from homology"/>
<dbReference type="EMBL" id="CP048222">
    <property type="protein sequence ID" value="QHT69618.1"/>
    <property type="molecule type" value="Genomic_DNA"/>
</dbReference>
<accession>A0A6C0GNJ4</accession>
<organism evidence="9 10">
    <name type="scientific">Rhodocytophaga rosea</name>
    <dbReference type="NCBI Taxonomy" id="2704465"/>
    <lineage>
        <taxon>Bacteria</taxon>
        <taxon>Pseudomonadati</taxon>
        <taxon>Bacteroidota</taxon>
        <taxon>Cytophagia</taxon>
        <taxon>Cytophagales</taxon>
        <taxon>Rhodocytophagaceae</taxon>
        <taxon>Rhodocytophaga</taxon>
    </lineage>
</organism>
<dbReference type="PANTHER" id="PTHR11839:SF18">
    <property type="entry name" value="NUDIX HYDROLASE DOMAIN-CONTAINING PROTEIN"/>
    <property type="match status" value="1"/>
</dbReference>
<evidence type="ECO:0000256" key="2">
    <source>
        <dbReference type="ARBA" id="ARBA00001946"/>
    </source>
</evidence>
<dbReference type="AlphaFoldDB" id="A0A6C0GNJ4"/>
<keyword evidence="10" id="KW-1185">Reference proteome</keyword>
<dbReference type="CDD" id="cd03424">
    <property type="entry name" value="NUDIX_ADPRase_Nudt5_UGPPase_Nudt14"/>
    <property type="match status" value="1"/>
</dbReference>
<comment type="catalytic activity">
    <reaction evidence="1">
        <text>GDP-alpha-D-mannose + H2O = alpha-D-mannose 1-phosphate + GMP + 2 H(+)</text>
        <dbReference type="Rhea" id="RHEA:27978"/>
        <dbReference type="ChEBI" id="CHEBI:15377"/>
        <dbReference type="ChEBI" id="CHEBI:15378"/>
        <dbReference type="ChEBI" id="CHEBI:57527"/>
        <dbReference type="ChEBI" id="CHEBI:58115"/>
        <dbReference type="ChEBI" id="CHEBI:58409"/>
    </reaction>
</comment>
<dbReference type="Pfam" id="PF00293">
    <property type="entry name" value="NUDIX"/>
    <property type="match status" value="1"/>
</dbReference>
<dbReference type="InterPro" id="IPR015797">
    <property type="entry name" value="NUDIX_hydrolase-like_dom_sf"/>
</dbReference>
<dbReference type="PROSITE" id="PS51462">
    <property type="entry name" value="NUDIX"/>
    <property type="match status" value="1"/>
</dbReference>
<evidence type="ECO:0000259" key="8">
    <source>
        <dbReference type="PROSITE" id="PS51462"/>
    </source>
</evidence>
<keyword evidence="5 9" id="KW-0378">Hydrolase</keyword>
<evidence type="ECO:0000256" key="5">
    <source>
        <dbReference type="ARBA" id="ARBA00022801"/>
    </source>
</evidence>
<reference evidence="9 10" key="1">
    <citation type="submission" date="2020-01" db="EMBL/GenBank/DDBJ databases">
        <authorList>
            <person name="Kim M.K."/>
        </authorList>
    </citation>
    <scope>NUCLEOTIDE SEQUENCE [LARGE SCALE GENOMIC DNA]</scope>
    <source>
        <strain evidence="9 10">172606-1</strain>
    </source>
</reference>
<evidence type="ECO:0000256" key="1">
    <source>
        <dbReference type="ARBA" id="ARBA00000847"/>
    </source>
</evidence>
<name>A0A6C0GNJ4_9BACT</name>
<evidence type="ECO:0000256" key="4">
    <source>
        <dbReference type="ARBA" id="ARBA00016377"/>
    </source>
</evidence>
<evidence type="ECO:0000256" key="6">
    <source>
        <dbReference type="ARBA" id="ARBA00032162"/>
    </source>
</evidence>
<dbReference type="GO" id="GO:0019693">
    <property type="term" value="P:ribose phosphate metabolic process"/>
    <property type="evidence" value="ECO:0007669"/>
    <property type="project" value="TreeGrafter"/>
</dbReference>
<dbReference type="SUPFAM" id="SSF55811">
    <property type="entry name" value="Nudix"/>
    <property type="match status" value="1"/>
</dbReference>
<dbReference type="GO" id="GO:0006753">
    <property type="term" value="P:nucleoside phosphate metabolic process"/>
    <property type="evidence" value="ECO:0007669"/>
    <property type="project" value="TreeGrafter"/>
</dbReference>
<dbReference type="PANTHER" id="PTHR11839">
    <property type="entry name" value="UDP/ADP-SUGAR PYROPHOSPHATASE"/>
    <property type="match status" value="1"/>
</dbReference>
<evidence type="ECO:0000313" key="10">
    <source>
        <dbReference type="Proteomes" id="UP000480178"/>
    </source>
</evidence>
<comment type="cofactor">
    <cofactor evidence="2">
        <name>Mg(2+)</name>
        <dbReference type="ChEBI" id="CHEBI:18420"/>
    </cofactor>
</comment>
<dbReference type="Proteomes" id="UP000480178">
    <property type="component" value="Chromosome"/>
</dbReference>
<protein>
    <recommendedName>
        <fullName evidence="4">GDP-mannose pyrophosphatase</fullName>
    </recommendedName>
    <alternativeName>
        <fullName evidence="6">GDP-mannose hydrolase</fullName>
    </alternativeName>
    <alternativeName>
        <fullName evidence="7">GDPMK</fullName>
    </alternativeName>
</protein>
<evidence type="ECO:0000256" key="7">
    <source>
        <dbReference type="ARBA" id="ARBA00032272"/>
    </source>
</evidence>
<dbReference type="GO" id="GO:0016787">
    <property type="term" value="F:hydrolase activity"/>
    <property type="evidence" value="ECO:0007669"/>
    <property type="project" value="UniProtKB-KW"/>
</dbReference>
<dbReference type="Gene3D" id="3.90.79.10">
    <property type="entry name" value="Nucleoside Triphosphate Pyrophosphohydrolase"/>
    <property type="match status" value="1"/>
</dbReference>
<comment type="similarity">
    <text evidence="3">Belongs to the Nudix hydrolase family. NudK subfamily.</text>
</comment>